<sequence>MSEISNNPTRVEIETPPRKLEIARLILPKDFPHQFSRIVGIPFQREQLQNISITVEGDKKPLIEIMNDLELIGETAGVPHLSVGGWTTQMGGFLKWTYNTSYLLPETSRSYLVEEGLGVQGMGLVAYEQHQQNGFGLDVPYKRNSGDEDIGGGCDYLSTEMAEYYASRAITLTLLDMGQARFARIYRTFPYQDWMTYQDWNNKMTLSSVVVREDGKRGLPRKQLCRGIWEVLPTMTDFFDCPEASFEPDGHNAFIKDGKVIFTDYEMMKPVSISYDSFMIDFGDTWYLEELRKNYPGFLRMYNFQPIGDEKYPTALDSIRKIVDECISETYYRSELVDPLKEKMARGDDKAYVRYAMAGIVGSRAAGRLIARRVLGSEIEKILKSEPDRSFTLEEMLGILTTHFIDNPVENGNHLHETCRVFSPDEKRLCFDIHLETMGLPIADSLRLTANLADVYASWPFNPKTEDLDRLINLPGSEDNPFVNVPKDILQNTLYSQIAGAFSNMKGLTIPGEISKGSGRVTGYDSRELSHGHIDFHKFLVTDHSYTELVINCEKWGITIDIDAKKETLTILAPGGVKNIPISQLNVLAYAAHVAAENAKKLGKSDPVHVQID</sequence>
<gene>
    <name evidence="1" type="ORF">A2397_00055</name>
</gene>
<accession>A0A1F4ZX35</accession>
<reference evidence="1 2" key="1">
    <citation type="journal article" date="2016" name="Nat. Commun.">
        <title>Thousands of microbial genomes shed light on interconnected biogeochemical processes in an aquifer system.</title>
        <authorList>
            <person name="Anantharaman K."/>
            <person name="Brown C.T."/>
            <person name="Hug L.A."/>
            <person name="Sharon I."/>
            <person name="Castelle C.J."/>
            <person name="Probst A.J."/>
            <person name="Thomas B.C."/>
            <person name="Singh A."/>
            <person name="Wilkins M.J."/>
            <person name="Karaoz U."/>
            <person name="Brodie E.L."/>
            <person name="Williams K.H."/>
            <person name="Hubbard S.S."/>
            <person name="Banfield J.F."/>
        </authorList>
    </citation>
    <scope>NUCLEOTIDE SEQUENCE [LARGE SCALE GENOMIC DNA]</scope>
</reference>
<dbReference type="Proteomes" id="UP000176424">
    <property type="component" value="Unassembled WGS sequence"/>
</dbReference>
<dbReference type="AlphaFoldDB" id="A0A1F4ZX35"/>
<organism evidence="1 2">
    <name type="scientific">Candidatus Amesbacteria bacterium RIFOXYB1_FULL_44_23</name>
    <dbReference type="NCBI Taxonomy" id="1797263"/>
    <lineage>
        <taxon>Bacteria</taxon>
        <taxon>Candidatus Amesiibacteriota</taxon>
    </lineage>
</organism>
<name>A0A1F4ZX35_9BACT</name>
<comment type="caution">
    <text evidence="1">The sequence shown here is derived from an EMBL/GenBank/DDBJ whole genome shotgun (WGS) entry which is preliminary data.</text>
</comment>
<evidence type="ECO:0000313" key="1">
    <source>
        <dbReference type="EMBL" id="OGD10648.1"/>
    </source>
</evidence>
<evidence type="ECO:0000313" key="2">
    <source>
        <dbReference type="Proteomes" id="UP000176424"/>
    </source>
</evidence>
<dbReference type="STRING" id="1797263.A2397_00055"/>
<protein>
    <submittedName>
        <fullName evidence="1">Uncharacterized protein</fullName>
    </submittedName>
</protein>
<dbReference type="EMBL" id="MEXR01000001">
    <property type="protein sequence ID" value="OGD10648.1"/>
    <property type="molecule type" value="Genomic_DNA"/>
</dbReference>
<proteinExistence type="predicted"/>